<proteinExistence type="predicted"/>
<organism evidence="1 2">
    <name type="scientific">Weissella cibaria</name>
    <dbReference type="NCBI Taxonomy" id="137591"/>
    <lineage>
        <taxon>Bacteria</taxon>
        <taxon>Bacillati</taxon>
        <taxon>Bacillota</taxon>
        <taxon>Bacilli</taxon>
        <taxon>Lactobacillales</taxon>
        <taxon>Lactobacillaceae</taxon>
        <taxon>Weissella</taxon>
    </lineage>
</organism>
<reference evidence="1 2" key="1">
    <citation type="journal article" date="2015" name="Microbiology (Mosc.)">
        <title>Genomics of the Weissella cibaria species with an examination of its metabolic traits.</title>
        <authorList>
            <person name="Lynch K.M."/>
            <person name="Lucid A."/>
            <person name="Arendt E.K."/>
            <person name="Sleator R.D."/>
            <person name="Lucey B."/>
            <person name="Coffey A."/>
        </authorList>
    </citation>
    <scope>NUCLEOTIDE SEQUENCE [LARGE SCALE GENOMIC DNA]</scope>
    <source>
        <strain evidence="1 2">AB3b</strain>
    </source>
</reference>
<evidence type="ECO:0000313" key="2">
    <source>
        <dbReference type="Proteomes" id="UP000032289"/>
    </source>
</evidence>
<dbReference type="EMBL" id="JWHT01000038">
    <property type="protein sequence ID" value="KIU22918.1"/>
    <property type="molecule type" value="Genomic_DNA"/>
</dbReference>
<evidence type="ECO:0000313" key="1">
    <source>
        <dbReference type="EMBL" id="KIU22918.1"/>
    </source>
</evidence>
<dbReference type="SUPFAM" id="SSF143011">
    <property type="entry name" value="RelE-like"/>
    <property type="match status" value="1"/>
</dbReference>
<comment type="caution">
    <text evidence="1">The sequence shown here is derived from an EMBL/GenBank/DDBJ whole genome shotgun (WGS) entry which is preliminary data.</text>
</comment>
<protein>
    <recommendedName>
        <fullName evidence="3">Addiction module toxin RelE</fullName>
    </recommendedName>
</protein>
<dbReference type="RefSeq" id="WP_043941557.1">
    <property type="nucleotide sequence ID" value="NZ_JWHT01000038.1"/>
</dbReference>
<sequence length="99" mass="11071">MTNSGLAWLKEAVSDYKKLDGSQKVQVDKGLEKIKNDPYNAGKPLAGNLITLREIKMKRLGLRIIFMPTDEGPIVAEIIVIGKRSDDLAFKQAARRINF</sequence>
<name>A0A0D1JNM3_9LACO</name>
<dbReference type="Proteomes" id="UP000032289">
    <property type="component" value="Unassembled WGS sequence"/>
</dbReference>
<gene>
    <name evidence="1" type="ORF">ab3b_01704</name>
</gene>
<dbReference type="AlphaFoldDB" id="A0A0D1JNM3"/>
<dbReference type="Gene3D" id="3.30.2310.20">
    <property type="entry name" value="RelE-like"/>
    <property type="match status" value="1"/>
</dbReference>
<dbReference type="PATRIC" id="fig|137591.24.peg.1652"/>
<evidence type="ECO:0008006" key="3">
    <source>
        <dbReference type="Google" id="ProtNLM"/>
    </source>
</evidence>
<dbReference type="InterPro" id="IPR035093">
    <property type="entry name" value="RelE/ParE_toxin_dom_sf"/>
</dbReference>
<accession>A0A0D1JNM3</accession>